<dbReference type="Gene3D" id="3.40.50.720">
    <property type="entry name" value="NAD(P)-binding Rossmann-like Domain"/>
    <property type="match status" value="1"/>
</dbReference>
<comment type="similarity">
    <text evidence="1">Belongs to the short-chain dehydrogenases/reductases (SDR) family.</text>
</comment>
<feature type="region of interest" description="Disordered" evidence="3">
    <location>
        <begin position="344"/>
        <end position="371"/>
    </location>
</feature>
<dbReference type="Gene3D" id="3.50.50.60">
    <property type="entry name" value="FAD/NAD(P)-binding domain"/>
    <property type="match status" value="1"/>
</dbReference>
<proteinExistence type="inferred from homology"/>
<evidence type="ECO:0000256" key="2">
    <source>
        <dbReference type="ARBA" id="ARBA00023002"/>
    </source>
</evidence>
<evidence type="ECO:0000256" key="3">
    <source>
        <dbReference type="SAM" id="MobiDB-lite"/>
    </source>
</evidence>
<accession>H5TS93</accession>
<sequence length="628" mass="67048">MSADAAERGQSDTGLRRLIGLPFDDPDDVVRAAVEQASVPALLMSMVHMTGDVGLLDELPGPYALIAMDLQGAMSEDDKNRVRRRAFEVIVDYRDRGCPPPFVPDDTDLSRMLAVVSAGTVPDEFLDYVAADLRFTPDDQPVAEPVSTPRQRAAFPVVVMGAGESGILAGIRLRQAGIPFTIIDRNDGVGGTWQTNRYPGCRVDIPSQYYTYSFEPADHWAHHYATQPEILAYLREVADRYDVTSHVRTGTEVIAADWDTTHSVWHVRVRTADGVHENLDARALICAVGQFSNATIPDVPGAESFPGPAFHTGSPRWSTPTRVCRATTGTRVATYRHCSVRASSTSGVGPDASIPTTTTCSAPPPDDKGEKMSERLAGRVALISGGARGMGASHVRGMVAQGARVVAGDILDDAGRALADEVGDAVRYVHLDVTRPDDWRAAVDLTVQELGSLDVLVNNAGIVNFGLFEDYSLEDWRSILDVNLTGVFLGIKSVVPQMKKQGAGSIINISSIEGLAGTMASHGYTASKFGVRGITKSAALELGPSGIRVNSIHPGLIRTPMTEWVPDDIFQTALGRVAEPSEVSALVVYLASDESSYSTGSEFVVDGGVVAGLAHKDFGTLNGSTSAD</sequence>
<reference evidence="4" key="1">
    <citation type="submission" date="2012-02" db="EMBL/GenBank/DDBJ databases">
        <title>Whole genome shotgun sequence of Gordonia otitidis NBRC 100426.</title>
        <authorList>
            <person name="Yoshida I."/>
            <person name="Hosoyama A."/>
            <person name="Tsuchikane K."/>
            <person name="Katsumata H."/>
            <person name="Yamazaki S."/>
            <person name="Fujita N."/>
        </authorList>
    </citation>
    <scope>NUCLEOTIDE SEQUENCE [LARGE SCALE GENOMIC DNA]</scope>
    <source>
        <strain evidence="4">NBRC 100426</strain>
    </source>
</reference>
<dbReference type="STRING" id="1108044.GOOTI_211_00040"/>
<evidence type="ECO:0000313" key="4">
    <source>
        <dbReference type="EMBL" id="GAB36351.1"/>
    </source>
</evidence>
<name>H5TS93_GORO1</name>
<dbReference type="InterPro" id="IPR036188">
    <property type="entry name" value="FAD/NAD-bd_sf"/>
</dbReference>
<dbReference type="InterPro" id="IPR020904">
    <property type="entry name" value="Sc_DH/Rdtase_CS"/>
</dbReference>
<dbReference type="Pfam" id="PF13450">
    <property type="entry name" value="NAD_binding_8"/>
    <property type="match status" value="1"/>
</dbReference>
<dbReference type="FunFam" id="3.40.50.720:FF:000084">
    <property type="entry name" value="Short-chain dehydrogenase reductase"/>
    <property type="match status" value="1"/>
</dbReference>
<comment type="caution">
    <text evidence="4">The sequence shown here is derived from an EMBL/GenBank/DDBJ whole genome shotgun (WGS) entry which is preliminary data.</text>
</comment>
<dbReference type="PRINTS" id="PR00081">
    <property type="entry name" value="GDHRDH"/>
</dbReference>
<dbReference type="Proteomes" id="UP000005038">
    <property type="component" value="Unassembled WGS sequence"/>
</dbReference>
<dbReference type="PRINTS" id="PR00080">
    <property type="entry name" value="SDRFAMILY"/>
</dbReference>
<dbReference type="Pfam" id="PF13561">
    <property type="entry name" value="adh_short_C2"/>
    <property type="match status" value="1"/>
</dbReference>
<dbReference type="SUPFAM" id="SSF51735">
    <property type="entry name" value="NAD(P)-binding Rossmann-fold domains"/>
    <property type="match status" value="1"/>
</dbReference>
<gene>
    <name evidence="4" type="ORF">GOOTI_211_00040</name>
</gene>
<protein>
    <submittedName>
        <fullName evidence="4">Dehydrogenase</fullName>
    </submittedName>
</protein>
<dbReference type="PROSITE" id="PS00061">
    <property type="entry name" value="ADH_SHORT"/>
    <property type="match status" value="1"/>
</dbReference>
<dbReference type="InterPro" id="IPR002347">
    <property type="entry name" value="SDR_fam"/>
</dbReference>
<dbReference type="AlphaFoldDB" id="H5TS93"/>
<dbReference type="EMBL" id="BAFB01000211">
    <property type="protein sequence ID" value="GAB36351.1"/>
    <property type="molecule type" value="Genomic_DNA"/>
</dbReference>
<keyword evidence="2" id="KW-0560">Oxidoreductase</keyword>
<dbReference type="CDD" id="cd05341">
    <property type="entry name" value="3beta-17beta-HSD_like_SDR_c"/>
    <property type="match status" value="1"/>
</dbReference>
<keyword evidence="5" id="KW-1185">Reference proteome</keyword>
<dbReference type="InterPro" id="IPR036291">
    <property type="entry name" value="NAD(P)-bd_dom_sf"/>
</dbReference>
<evidence type="ECO:0000313" key="5">
    <source>
        <dbReference type="Proteomes" id="UP000005038"/>
    </source>
</evidence>
<dbReference type="GO" id="GO:0016491">
    <property type="term" value="F:oxidoreductase activity"/>
    <property type="evidence" value="ECO:0007669"/>
    <property type="project" value="UniProtKB-KW"/>
</dbReference>
<evidence type="ECO:0000256" key="1">
    <source>
        <dbReference type="ARBA" id="ARBA00006484"/>
    </source>
</evidence>
<dbReference type="PANTHER" id="PTHR43180:SF66">
    <property type="entry name" value="SHORT-CHAIN DEHYDROGENASE_REDUCTASE FAMILY PROTEIN"/>
    <property type="match status" value="1"/>
</dbReference>
<organism evidence="4 5">
    <name type="scientific">Gordonia otitidis (strain DSM 44809 / CCUG 52243 / JCM 12355 / NBRC 100426 / IFM 10032)</name>
    <dbReference type="NCBI Taxonomy" id="1108044"/>
    <lineage>
        <taxon>Bacteria</taxon>
        <taxon>Bacillati</taxon>
        <taxon>Actinomycetota</taxon>
        <taxon>Actinomycetes</taxon>
        <taxon>Mycobacteriales</taxon>
        <taxon>Gordoniaceae</taxon>
        <taxon>Gordonia</taxon>
    </lineage>
</organism>
<dbReference type="SUPFAM" id="SSF51905">
    <property type="entry name" value="FAD/NAD(P)-binding domain"/>
    <property type="match status" value="1"/>
</dbReference>
<dbReference type="PANTHER" id="PTHR43180">
    <property type="entry name" value="3-OXOACYL-(ACYL-CARRIER-PROTEIN) REDUCTASE (AFU_ORTHOLOGUE AFUA_6G11210)"/>
    <property type="match status" value="1"/>
</dbReference>